<sequence>MPPTEDVMPSDSAPTPRGSTLATRAQQALLDLAKARDRQRGEEEARAITAACKIAEQCTKQLLVADEVRRDLLNLGVTVGEPRRPDAAKARRHLRSLATRVTDPSLELTDRLTSKSLDEVWEVARRTAKAAERALYEAADGERQLLRPDDLGELVAPVTGSTAMAVNRLRRTLDQPAKDIAVGQLPTAVQRWRAGAREWEDIRNAAAETMSSLHPEVQTFLDAAASVQGAPWPLVTQAVREWLDQYENSDGYVMRRTHG</sequence>
<dbReference type="Proteomes" id="UP000677913">
    <property type="component" value="Unassembled WGS sequence"/>
</dbReference>
<feature type="region of interest" description="Disordered" evidence="1">
    <location>
        <begin position="1"/>
        <end position="22"/>
    </location>
</feature>
<gene>
    <name evidence="2" type="ORF">KGA66_12295</name>
</gene>
<protein>
    <submittedName>
        <fullName evidence="2">Uncharacterized protein</fullName>
    </submittedName>
</protein>
<evidence type="ECO:0000313" key="2">
    <source>
        <dbReference type="EMBL" id="MBS2963832.1"/>
    </source>
</evidence>
<evidence type="ECO:0000313" key="3">
    <source>
        <dbReference type="Proteomes" id="UP000677913"/>
    </source>
</evidence>
<accession>A0A8J8BBA5</accession>
<evidence type="ECO:0000256" key="1">
    <source>
        <dbReference type="SAM" id="MobiDB-lite"/>
    </source>
</evidence>
<dbReference type="RefSeq" id="WP_211467887.1">
    <property type="nucleotide sequence ID" value="NZ_JAGSXH010000035.1"/>
</dbReference>
<organism evidence="2 3">
    <name type="scientific">Actinocrinis puniceicyclus</name>
    <dbReference type="NCBI Taxonomy" id="977794"/>
    <lineage>
        <taxon>Bacteria</taxon>
        <taxon>Bacillati</taxon>
        <taxon>Actinomycetota</taxon>
        <taxon>Actinomycetes</taxon>
        <taxon>Catenulisporales</taxon>
        <taxon>Actinospicaceae</taxon>
        <taxon>Actinocrinis</taxon>
    </lineage>
</organism>
<proteinExistence type="predicted"/>
<dbReference type="AlphaFoldDB" id="A0A8J8BBA5"/>
<dbReference type="EMBL" id="JAGSXH010000035">
    <property type="protein sequence ID" value="MBS2963832.1"/>
    <property type="molecule type" value="Genomic_DNA"/>
</dbReference>
<keyword evidence="3" id="KW-1185">Reference proteome</keyword>
<reference evidence="2" key="1">
    <citation type="submission" date="2021-04" db="EMBL/GenBank/DDBJ databases">
        <title>Genome based classification of Actinospica acidithermotolerans sp. nov., an actinobacterium isolated from an Indonesian hot spring.</title>
        <authorList>
            <person name="Kusuma A.B."/>
            <person name="Putra K.E."/>
            <person name="Nafisah S."/>
            <person name="Loh J."/>
            <person name="Nouioui I."/>
            <person name="Goodfellow M."/>
        </authorList>
    </citation>
    <scope>NUCLEOTIDE SEQUENCE</scope>
    <source>
        <strain evidence="2">DSM 45618</strain>
    </source>
</reference>
<name>A0A8J8BBA5_9ACTN</name>
<comment type="caution">
    <text evidence="2">The sequence shown here is derived from an EMBL/GenBank/DDBJ whole genome shotgun (WGS) entry which is preliminary data.</text>
</comment>